<gene>
    <name evidence="1" type="ORF">E4Z61_17220</name>
</gene>
<sequence>MTGSEDMEVSEGNIKVVVDHQKCKYPIDLYRSLQKEGIRSVQFIPLVEHDENGYLKAESVTSEDWGRFLNTVFDIWVREDITRVSIPLFDETLNRWCGRTGQTRRQAISQMNASCQSCPMLQFYRGDCPAYCDNSGKGDLCAGYQAFFNHTAPHMRVMRDLLKQHRSPMELMAMLR</sequence>
<dbReference type="Proteomes" id="UP000296284">
    <property type="component" value="Chromosome"/>
</dbReference>
<dbReference type="PANTHER" id="PTHR43273">
    <property type="entry name" value="ANAEROBIC SULFATASE-MATURATING ENZYME HOMOLOG ASLB-RELATED"/>
    <property type="match status" value="1"/>
</dbReference>
<dbReference type="Gene3D" id="3.20.20.70">
    <property type="entry name" value="Aldolase class I"/>
    <property type="match status" value="1"/>
</dbReference>
<dbReference type="EMBL" id="CP038469">
    <property type="protein sequence ID" value="QBX81995.1"/>
    <property type="molecule type" value="Genomic_DNA"/>
</dbReference>
<accession>A0ABX5TAI4</accession>
<reference evidence="1 2" key="1">
    <citation type="submission" date="2019-03" db="EMBL/GenBank/DDBJ databases">
        <title>Complete genome sequence of Citrobacter sp. SNU WT2 isolated from diseased rainbow trout.</title>
        <authorList>
            <person name="Oh W.T."/>
            <person name="Park S.C."/>
        </authorList>
    </citation>
    <scope>NUCLEOTIDE SEQUENCE [LARGE SCALE GENOMIC DNA]</scope>
    <source>
        <strain evidence="1 2">SNU WT2</strain>
    </source>
</reference>
<keyword evidence="2" id="KW-1185">Reference proteome</keyword>
<dbReference type="PANTHER" id="PTHR43273:SF3">
    <property type="entry name" value="ANAEROBIC SULFATASE-MATURATING ENZYME HOMOLOG ASLB-RELATED"/>
    <property type="match status" value="1"/>
</dbReference>
<dbReference type="InterPro" id="IPR013785">
    <property type="entry name" value="Aldolase_TIM"/>
</dbReference>
<dbReference type="InterPro" id="IPR023867">
    <property type="entry name" value="Sulphatase_maturase_rSAM"/>
</dbReference>
<evidence type="ECO:0000313" key="1">
    <source>
        <dbReference type="EMBL" id="QBX81995.1"/>
    </source>
</evidence>
<protein>
    <submittedName>
        <fullName evidence="1">Radical SAM protein</fullName>
    </submittedName>
</protein>
<name>A0ABX5TAI4_9ENTR</name>
<dbReference type="RefSeq" id="WP_135323807.1">
    <property type="nucleotide sequence ID" value="NZ_CP038469.1"/>
</dbReference>
<evidence type="ECO:0000313" key="2">
    <source>
        <dbReference type="Proteomes" id="UP000296284"/>
    </source>
</evidence>
<proteinExistence type="predicted"/>
<organism evidence="1 2">
    <name type="scientific">Citrobacter tructae</name>
    <dbReference type="NCBI Taxonomy" id="2562449"/>
    <lineage>
        <taxon>Bacteria</taxon>
        <taxon>Pseudomonadati</taxon>
        <taxon>Pseudomonadota</taxon>
        <taxon>Gammaproteobacteria</taxon>
        <taxon>Enterobacterales</taxon>
        <taxon>Enterobacteriaceae</taxon>
        <taxon>Citrobacter</taxon>
    </lineage>
</organism>